<dbReference type="InterPro" id="IPR057442">
    <property type="entry name" value="Beta-prop_At4g14310"/>
</dbReference>
<dbReference type="EMBL" id="PNBA02000005">
    <property type="protein sequence ID" value="KAG6423071.1"/>
    <property type="molecule type" value="Genomic_DNA"/>
</dbReference>
<reference evidence="3" key="2">
    <citation type="submission" date="2020-08" db="EMBL/GenBank/DDBJ databases">
        <title>Plant Genome Project.</title>
        <authorList>
            <person name="Zhang R.-G."/>
        </authorList>
    </citation>
    <scope>NUCLEOTIDE SEQUENCE</scope>
    <source>
        <strain evidence="3">Huo1</strain>
        <tissue evidence="3">Leaf</tissue>
    </source>
</reference>
<dbReference type="PANTHER" id="PTHR35492:SF1">
    <property type="entry name" value="TRANSDUCIN_WD40 REPEAT-LIKE SUPERFAMILY PROTEIN"/>
    <property type="match status" value="1"/>
</dbReference>
<dbReference type="InterPro" id="IPR015943">
    <property type="entry name" value="WD40/YVTN_repeat-like_dom_sf"/>
</dbReference>
<dbReference type="SUPFAM" id="SSF50998">
    <property type="entry name" value="Quinoprotein alcohol dehydrogenase-like"/>
    <property type="match status" value="1"/>
</dbReference>
<evidence type="ECO:0000313" key="3">
    <source>
        <dbReference type="EMBL" id="KAG6423071.1"/>
    </source>
</evidence>
<dbReference type="InterPro" id="IPR036322">
    <property type="entry name" value="WD40_repeat_dom_sf"/>
</dbReference>
<dbReference type="OrthoDB" id="1907242at2759"/>
<accession>A0A8X9A0A2</accession>
<reference evidence="3" key="1">
    <citation type="submission" date="2018-01" db="EMBL/GenBank/DDBJ databases">
        <authorList>
            <person name="Mao J.F."/>
        </authorList>
    </citation>
    <scope>NUCLEOTIDE SEQUENCE</scope>
    <source>
        <strain evidence="3">Huo1</strain>
        <tissue evidence="3">Leaf</tissue>
    </source>
</reference>
<evidence type="ECO:0000256" key="1">
    <source>
        <dbReference type="SAM" id="MobiDB-lite"/>
    </source>
</evidence>
<name>A0A8X9A0A2_SALSN</name>
<sequence>MSTASVRRIKERGGGGGKISAAPAAGKLSPVSGRSVSTGKENPRTTSRVRAATQKPTLKPMARVDKSVALPPPQQAEETRLRRSSSSVPRGRSTSPFEFTRALPDLRKNASRGCVGSARGKESGVSLKGLNVKSGEKFDLEQSVGKDLTKKGVFLGDLSKDKVNIRAANEGRCNMKDERSNLEKWGLKDFNKIEPSMEEPKGEFQENGKLDVTVISGDGDEKGRNLRPVVKKSDIVEVSLKTSSEAGLKSSKFTEEVKMKSSAVGVVPGLSSRESKMVNTGGSGPSAPRENAANKYPSKLHEKLAFLEGKVKRIASDIKRTKEILDLNNPDASKLMLLDIQEKITGIEKAMVCVAGGDVEKTLVDKEKEVRDAQGTSKGLNAEDLEARLFPHHKLIRDRTLSKATVRGSETCVSEVGESTDTLVVDEKATIFEDNSVAVELLVAKEESHVGEEVRELQEMDDSKTFVAESSSLNALNDKVSIDALLIADEKLNEFDDEEIVPAMTFEEEVEEDSSYKLNGIGRKTSTGGWFVSEGESVLLAHDDGYCSFYDISNSEEKAEYKPPSGVVPNIWQDCWMVRAPSADGCSGRYVVAASAGNSANSGFCSWDFYTKKICSYHFEDETTRVRTALAPLPNNTMHGRFTLSNAMAAENQQWWYKPCGPLIMSGCSYQRMVQLYDIRDGEQVMKWELHRPLSAMDYSSPLQWRTRGKVAVAESDSISVWDVSSLSSQALLSVSSSGRRISALHVNNTDAELGGGVRQRVSSAEAEGNDGVFCTSDSINVLDFRQPSGIALKIPKVGVDVQSAFSRGDSIYIGCSTLTSAAKKQYSSQIQQFSLRKQRLFSTYMLPESNAHSHFTALTQVWGSSNYVMGVSGLGLFVFDSLKDDGLPSYAMDYNSSQNVKEIIGQDDMYYPSFDYLSSRVLLISKDRPAQWRYLF</sequence>
<dbReference type="Proteomes" id="UP000298416">
    <property type="component" value="Unassembled WGS sequence"/>
</dbReference>
<proteinExistence type="predicted"/>
<evidence type="ECO:0000259" key="2">
    <source>
        <dbReference type="Pfam" id="PF25465"/>
    </source>
</evidence>
<dbReference type="AlphaFoldDB" id="A0A8X9A0A2"/>
<dbReference type="Pfam" id="PF25465">
    <property type="entry name" value="Beta-prop_At4g14310"/>
    <property type="match status" value="1"/>
</dbReference>
<evidence type="ECO:0000313" key="4">
    <source>
        <dbReference type="Proteomes" id="UP000298416"/>
    </source>
</evidence>
<comment type="caution">
    <text evidence="3">The sequence shown here is derived from an EMBL/GenBank/DDBJ whole genome shotgun (WGS) entry which is preliminary data.</text>
</comment>
<feature type="region of interest" description="Disordered" evidence="1">
    <location>
        <begin position="1"/>
        <end position="104"/>
    </location>
</feature>
<feature type="compositionally biased region" description="Polar residues" evidence="1">
    <location>
        <begin position="32"/>
        <end position="48"/>
    </location>
</feature>
<feature type="domain" description="At4g14310 8-bladed propeller" evidence="2">
    <location>
        <begin position="649"/>
        <end position="931"/>
    </location>
</feature>
<dbReference type="InterPro" id="IPR011047">
    <property type="entry name" value="Quinoprotein_ADH-like_sf"/>
</dbReference>
<dbReference type="InterPro" id="IPR045289">
    <property type="entry name" value="At4g14310-like"/>
</dbReference>
<keyword evidence="4" id="KW-1185">Reference proteome</keyword>
<dbReference type="PANTHER" id="PTHR35492">
    <property type="entry name" value="TRANSDUCIN/WD40 REPEAT-LIKE SUPERFAMILY PROTEIN"/>
    <property type="match status" value="1"/>
</dbReference>
<dbReference type="SUPFAM" id="SSF50978">
    <property type="entry name" value="WD40 repeat-like"/>
    <property type="match status" value="1"/>
</dbReference>
<feature type="compositionally biased region" description="Low complexity" evidence="1">
    <location>
        <begin position="84"/>
        <end position="95"/>
    </location>
</feature>
<organism evidence="3">
    <name type="scientific">Salvia splendens</name>
    <name type="common">Scarlet sage</name>
    <dbReference type="NCBI Taxonomy" id="180675"/>
    <lineage>
        <taxon>Eukaryota</taxon>
        <taxon>Viridiplantae</taxon>
        <taxon>Streptophyta</taxon>
        <taxon>Embryophyta</taxon>
        <taxon>Tracheophyta</taxon>
        <taxon>Spermatophyta</taxon>
        <taxon>Magnoliopsida</taxon>
        <taxon>eudicotyledons</taxon>
        <taxon>Gunneridae</taxon>
        <taxon>Pentapetalae</taxon>
        <taxon>asterids</taxon>
        <taxon>lamiids</taxon>
        <taxon>Lamiales</taxon>
        <taxon>Lamiaceae</taxon>
        <taxon>Nepetoideae</taxon>
        <taxon>Mentheae</taxon>
        <taxon>Salviinae</taxon>
        <taxon>Salvia</taxon>
        <taxon>Salvia subgen. Calosphace</taxon>
        <taxon>core Calosphace</taxon>
    </lineage>
</organism>
<protein>
    <recommendedName>
        <fullName evidence="2">At4g14310 8-bladed propeller domain-containing protein</fullName>
    </recommendedName>
</protein>
<dbReference type="Gene3D" id="2.130.10.10">
    <property type="entry name" value="YVTN repeat-like/Quinoprotein amine dehydrogenase"/>
    <property type="match status" value="1"/>
</dbReference>
<gene>
    <name evidence="3" type="ORF">SASPL_113455</name>
</gene>